<dbReference type="Gene3D" id="3.40.50.1010">
    <property type="entry name" value="5'-nuclease"/>
    <property type="match status" value="1"/>
</dbReference>
<dbReference type="PANTHER" id="PTHR33653">
    <property type="entry name" value="RIBONUCLEASE VAPC2"/>
    <property type="match status" value="1"/>
</dbReference>
<keyword evidence="3" id="KW-0540">Nuclease</keyword>
<protein>
    <recommendedName>
        <fullName evidence="8">PIN domain-containing protein</fullName>
    </recommendedName>
</protein>
<evidence type="ECO:0000256" key="1">
    <source>
        <dbReference type="ARBA" id="ARBA00001946"/>
    </source>
</evidence>
<evidence type="ECO:0000313" key="10">
    <source>
        <dbReference type="Proteomes" id="UP000183144"/>
    </source>
</evidence>
<dbReference type="EMBL" id="MNUI01000075">
    <property type="protein sequence ID" value="OIN88334.1"/>
    <property type="molecule type" value="Genomic_DNA"/>
</dbReference>
<sequence>MKNTLVDTDVLIDFSKRKDKILKKYFSKKDQWQLWVNPVIVAEWFNNRELCNTEKLEKAKVFINLFNCAEIGKEEGERAGALIRNNEINYLGDALIAATCLVKNASLITRNIKHYKNVKGLKLLG</sequence>
<evidence type="ECO:0000259" key="8">
    <source>
        <dbReference type="Pfam" id="PF01850"/>
    </source>
</evidence>
<organism evidence="9 10">
    <name type="scientific">Candidatus Beckwithbacteria bacterium CG1_02_47_37</name>
    <dbReference type="NCBI Taxonomy" id="1805034"/>
    <lineage>
        <taxon>Bacteria</taxon>
        <taxon>Candidatus Beckwithiibacteriota</taxon>
    </lineage>
</organism>
<evidence type="ECO:0000256" key="6">
    <source>
        <dbReference type="ARBA" id="ARBA00022842"/>
    </source>
</evidence>
<feature type="domain" description="PIN" evidence="8">
    <location>
        <begin position="5"/>
        <end position="115"/>
    </location>
</feature>
<comment type="similarity">
    <text evidence="7">Belongs to the PINc/VapC protein family.</text>
</comment>
<evidence type="ECO:0000256" key="3">
    <source>
        <dbReference type="ARBA" id="ARBA00022722"/>
    </source>
</evidence>
<dbReference type="STRING" id="1805034.AUJ59_04110"/>
<keyword evidence="4" id="KW-0479">Metal-binding</keyword>
<dbReference type="InterPro" id="IPR029060">
    <property type="entry name" value="PIN-like_dom_sf"/>
</dbReference>
<gene>
    <name evidence="9" type="ORF">AUJ59_04110</name>
</gene>
<evidence type="ECO:0000256" key="4">
    <source>
        <dbReference type="ARBA" id="ARBA00022723"/>
    </source>
</evidence>
<dbReference type="GO" id="GO:0046872">
    <property type="term" value="F:metal ion binding"/>
    <property type="evidence" value="ECO:0007669"/>
    <property type="project" value="UniProtKB-KW"/>
</dbReference>
<comment type="cofactor">
    <cofactor evidence="1">
        <name>Mg(2+)</name>
        <dbReference type="ChEBI" id="CHEBI:18420"/>
    </cofactor>
</comment>
<evidence type="ECO:0000256" key="7">
    <source>
        <dbReference type="ARBA" id="ARBA00038093"/>
    </source>
</evidence>
<dbReference type="GO" id="GO:0004518">
    <property type="term" value="F:nuclease activity"/>
    <property type="evidence" value="ECO:0007669"/>
    <property type="project" value="UniProtKB-KW"/>
</dbReference>
<keyword evidence="6" id="KW-0460">Magnesium</keyword>
<dbReference type="InterPro" id="IPR002716">
    <property type="entry name" value="PIN_dom"/>
</dbReference>
<dbReference type="SUPFAM" id="SSF88723">
    <property type="entry name" value="PIN domain-like"/>
    <property type="match status" value="1"/>
</dbReference>
<evidence type="ECO:0000313" key="9">
    <source>
        <dbReference type="EMBL" id="OIN88334.1"/>
    </source>
</evidence>
<dbReference type="GO" id="GO:0016787">
    <property type="term" value="F:hydrolase activity"/>
    <property type="evidence" value="ECO:0007669"/>
    <property type="project" value="UniProtKB-KW"/>
</dbReference>
<dbReference type="AlphaFoldDB" id="A0A1J4RR24"/>
<dbReference type="InterPro" id="IPR050556">
    <property type="entry name" value="Type_II_TA_system_RNase"/>
</dbReference>
<comment type="caution">
    <text evidence="9">The sequence shown here is derived from an EMBL/GenBank/DDBJ whole genome shotgun (WGS) entry which is preliminary data.</text>
</comment>
<dbReference type="Proteomes" id="UP000183144">
    <property type="component" value="Unassembled WGS sequence"/>
</dbReference>
<keyword evidence="2" id="KW-1277">Toxin-antitoxin system</keyword>
<evidence type="ECO:0000256" key="2">
    <source>
        <dbReference type="ARBA" id="ARBA00022649"/>
    </source>
</evidence>
<dbReference type="Pfam" id="PF01850">
    <property type="entry name" value="PIN"/>
    <property type="match status" value="1"/>
</dbReference>
<keyword evidence="5" id="KW-0378">Hydrolase</keyword>
<dbReference type="PANTHER" id="PTHR33653:SF1">
    <property type="entry name" value="RIBONUCLEASE VAPC2"/>
    <property type="match status" value="1"/>
</dbReference>
<accession>A0A1J4RR24</accession>
<evidence type="ECO:0000256" key="5">
    <source>
        <dbReference type="ARBA" id="ARBA00022801"/>
    </source>
</evidence>
<name>A0A1J4RR24_9BACT</name>
<proteinExistence type="inferred from homology"/>
<reference evidence="9 10" key="1">
    <citation type="journal article" date="2016" name="Environ. Microbiol.">
        <title>Genomic resolution of a cold subsurface aquifer community provides metabolic insights for novel microbes adapted to high CO concentrations.</title>
        <authorList>
            <person name="Probst A.J."/>
            <person name="Castelle C.J."/>
            <person name="Singh A."/>
            <person name="Brown C.T."/>
            <person name="Anantharaman K."/>
            <person name="Sharon I."/>
            <person name="Hug L.A."/>
            <person name="Burstein D."/>
            <person name="Emerson J.B."/>
            <person name="Thomas B.C."/>
            <person name="Banfield J.F."/>
        </authorList>
    </citation>
    <scope>NUCLEOTIDE SEQUENCE [LARGE SCALE GENOMIC DNA]</scope>
    <source>
        <strain evidence="9">CG1_02_47_37</strain>
    </source>
</reference>